<accession>A0A803MA36</accession>
<dbReference type="AlphaFoldDB" id="A0A803MA36"/>
<dbReference type="Gramene" id="AUR62025953-RA">
    <property type="protein sequence ID" value="AUR62025953-RA:cds"/>
    <property type="gene ID" value="AUR62025953"/>
</dbReference>
<dbReference type="SMR" id="A0A803MA36"/>
<evidence type="ECO:0000313" key="2">
    <source>
        <dbReference type="Proteomes" id="UP000596660"/>
    </source>
</evidence>
<proteinExistence type="predicted"/>
<dbReference type="EnsemblPlants" id="AUR62025953-RA">
    <property type="protein sequence ID" value="AUR62025953-RA:cds"/>
    <property type="gene ID" value="AUR62025953"/>
</dbReference>
<dbReference type="Proteomes" id="UP000596660">
    <property type="component" value="Unplaced"/>
</dbReference>
<organism evidence="1 2">
    <name type="scientific">Chenopodium quinoa</name>
    <name type="common">Quinoa</name>
    <dbReference type="NCBI Taxonomy" id="63459"/>
    <lineage>
        <taxon>Eukaryota</taxon>
        <taxon>Viridiplantae</taxon>
        <taxon>Streptophyta</taxon>
        <taxon>Embryophyta</taxon>
        <taxon>Tracheophyta</taxon>
        <taxon>Spermatophyta</taxon>
        <taxon>Magnoliopsida</taxon>
        <taxon>eudicotyledons</taxon>
        <taxon>Gunneridae</taxon>
        <taxon>Pentapetalae</taxon>
        <taxon>Caryophyllales</taxon>
        <taxon>Chenopodiaceae</taxon>
        <taxon>Chenopodioideae</taxon>
        <taxon>Atripliceae</taxon>
        <taxon>Chenopodium</taxon>
    </lineage>
</organism>
<reference evidence="1" key="2">
    <citation type="submission" date="2021-03" db="UniProtKB">
        <authorList>
            <consortium name="EnsemblPlants"/>
        </authorList>
    </citation>
    <scope>IDENTIFICATION</scope>
</reference>
<keyword evidence="2" id="KW-1185">Reference proteome</keyword>
<protein>
    <submittedName>
        <fullName evidence="1">Uncharacterized protein</fullName>
    </submittedName>
</protein>
<reference evidence="1" key="1">
    <citation type="journal article" date="2017" name="Nature">
        <title>The genome of Chenopodium quinoa.</title>
        <authorList>
            <person name="Jarvis D.E."/>
            <person name="Ho Y.S."/>
            <person name="Lightfoot D.J."/>
            <person name="Schmoeckel S.M."/>
            <person name="Li B."/>
            <person name="Borm T.J.A."/>
            <person name="Ohyanagi H."/>
            <person name="Mineta K."/>
            <person name="Michell C.T."/>
            <person name="Saber N."/>
            <person name="Kharbatia N.M."/>
            <person name="Rupper R.R."/>
            <person name="Sharp A.R."/>
            <person name="Dally N."/>
            <person name="Boughton B.A."/>
            <person name="Woo Y.H."/>
            <person name="Gao G."/>
            <person name="Schijlen E.G.W.M."/>
            <person name="Guo X."/>
            <person name="Momin A.A."/>
            <person name="Negrao S."/>
            <person name="Al-Babili S."/>
            <person name="Gehring C."/>
            <person name="Roessner U."/>
            <person name="Jung C."/>
            <person name="Murphy K."/>
            <person name="Arold S.T."/>
            <person name="Gojobori T."/>
            <person name="van der Linden C.G."/>
            <person name="van Loo E.N."/>
            <person name="Jellen E.N."/>
            <person name="Maughan P.J."/>
            <person name="Tester M."/>
        </authorList>
    </citation>
    <scope>NUCLEOTIDE SEQUENCE [LARGE SCALE GENOMIC DNA]</scope>
    <source>
        <strain evidence="1">cv. PI 614886</strain>
    </source>
</reference>
<sequence length="145" mass="16507">MAAKKKDEEELNDLRGKIGKLKAAMDEINPLRFQLDEKSKAANRLPLVQKELDDAKGTIGLLEEKVQKMKAGNPGIRQRAVSRYLSSTDFLERLQDRYDGGWTAAQRCVVQVTGWTKPDWEAAFIERAHEHATGFEKQKFVEGYL</sequence>
<evidence type="ECO:0000313" key="1">
    <source>
        <dbReference type="EnsemblPlants" id="AUR62025953-RA:cds"/>
    </source>
</evidence>
<dbReference type="Gene3D" id="1.10.287.510">
    <property type="entry name" value="Helix hairpin bin"/>
    <property type="match status" value="1"/>
</dbReference>
<name>A0A803MA36_CHEQI</name>